<dbReference type="PANTHER" id="PTHR23291:SF50">
    <property type="entry name" value="PROTEIN LIFEGUARD 4"/>
    <property type="match status" value="1"/>
</dbReference>
<gene>
    <name evidence="7" type="ORF">TOLI1172_LOCUS1098</name>
</gene>
<dbReference type="EMBL" id="HBFP01001506">
    <property type="protein sequence ID" value="CAD8816710.1"/>
    <property type="molecule type" value="Transcribed_RNA"/>
</dbReference>
<dbReference type="AlphaFoldDB" id="A0A7S1EPT6"/>
<evidence type="ECO:0000256" key="5">
    <source>
        <dbReference type="RuleBase" id="RU004379"/>
    </source>
</evidence>
<comment type="subcellular location">
    <subcellularLocation>
        <location evidence="1">Membrane</location>
        <topology evidence="1">Multi-pass membrane protein</topology>
    </subcellularLocation>
</comment>
<name>A0A7S1EPT6_9RHOD</name>
<feature type="transmembrane region" description="Helical" evidence="5">
    <location>
        <begin position="62"/>
        <end position="83"/>
    </location>
</feature>
<dbReference type="Pfam" id="PF01027">
    <property type="entry name" value="Bax1-I"/>
    <property type="match status" value="1"/>
</dbReference>
<feature type="transmembrane region" description="Helical" evidence="5">
    <location>
        <begin position="124"/>
        <end position="144"/>
    </location>
</feature>
<feature type="transmembrane region" description="Helical" evidence="5">
    <location>
        <begin position="89"/>
        <end position="112"/>
    </location>
</feature>
<feature type="transmembrane region" description="Helical" evidence="5">
    <location>
        <begin position="211"/>
        <end position="230"/>
    </location>
</feature>
<evidence type="ECO:0000256" key="2">
    <source>
        <dbReference type="ARBA" id="ARBA00022692"/>
    </source>
</evidence>
<evidence type="ECO:0000256" key="1">
    <source>
        <dbReference type="ARBA" id="ARBA00004141"/>
    </source>
</evidence>
<keyword evidence="4 5" id="KW-0472">Membrane</keyword>
<dbReference type="GO" id="GO:0016020">
    <property type="term" value="C:membrane"/>
    <property type="evidence" value="ECO:0007669"/>
    <property type="project" value="UniProtKB-SubCell"/>
</dbReference>
<feature type="transmembrane region" description="Helical" evidence="5">
    <location>
        <begin position="183"/>
        <end position="205"/>
    </location>
</feature>
<feature type="transmembrane region" description="Helical" evidence="5">
    <location>
        <begin position="150"/>
        <end position="171"/>
    </location>
</feature>
<keyword evidence="2 5" id="KW-0812">Transmembrane</keyword>
<evidence type="ECO:0000256" key="4">
    <source>
        <dbReference type="ARBA" id="ARBA00023136"/>
    </source>
</evidence>
<proteinExistence type="inferred from homology"/>
<dbReference type="InterPro" id="IPR006214">
    <property type="entry name" value="Bax_inhibitor_1-related"/>
</dbReference>
<sequence length="273" mass="30034">MFRGKMSSLFETDKQGGASSSSLEKPGAVLEIDESSGLSDFEYGVNVATSVHSVRLGFLRKVYGILSVQLLLTVIISTLFMVIQPLQNFVLHAPWFTMLAIFSSFGFLIGLFCVKDRYPLNMQLLFGFTLCESISVGTICAAYAKAGLGFIVIEALFITLLVFSGLTLYCFVSKKDFSFLGGFLYAALMSLVVGSLFMLVFSGFGGKVSPLLGFAFSVIGSLVFCGYILFDTSMIIKHFSPDQYIEAAIALYLDLINLFLYILQILSYLQDRN</sequence>
<protein>
    <recommendedName>
        <fullName evidence="8">Transmembrane BAX inhibitor motif-containing protein 4</fullName>
    </recommendedName>
</protein>
<evidence type="ECO:0008006" key="8">
    <source>
        <dbReference type="Google" id="ProtNLM"/>
    </source>
</evidence>
<feature type="region of interest" description="Disordered" evidence="6">
    <location>
        <begin position="1"/>
        <end position="25"/>
    </location>
</feature>
<feature type="transmembrane region" description="Helical" evidence="5">
    <location>
        <begin position="251"/>
        <end position="269"/>
    </location>
</feature>
<accession>A0A7S1EPT6</accession>
<keyword evidence="3 5" id="KW-1133">Transmembrane helix</keyword>
<evidence type="ECO:0000256" key="6">
    <source>
        <dbReference type="SAM" id="MobiDB-lite"/>
    </source>
</evidence>
<dbReference type="PANTHER" id="PTHR23291">
    <property type="entry name" value="BAX INHIBITOR-RELATED"/>
    <property type="match status" value="1"/>
</dbReference>
<evidence type="ECO:0000313" key="7">
    <source>
        <dbReference type="EMBL" id="CAD8816710.1"/>
    </source>
</evidence>
<organism evidence="7">
    <name type="scientific">Timspurckia oligopyrenoides</name>
    <dbReference type="NCBI Taxonomy" id="708627"/>
    <lineage>
        <taxon>Eukaryota</taxon>
        <taxon>Rhodophyta</taxon>
        <taxon>Bangiophyceae</taxon>
        <taxon>Porphyridiales</taxon>
        <taxon>Porphyridiaceae</taxon>
        <taxon>Timspurckia</taxon>
    </lineage>
</organism>
<evidence type="ECO:0000256" key="3">
    <source>
        <dbReference type="ARBA" id="ARBA00022989"/>
    </source>
</evidence>
<reference evidence="7" key="1">
    <citation type="submission" date="2021-01" db="EMBL/GenBank/DDBJ databases">
        <authorList>
            <person name="Corre E."/>
            <person name="Pelletier E."/>
            <person name="Niang G."/>
            <person name="Scheremetjew M."/>
            <person name="Finn R."/>
            <person name="Kale V."/>
            <person name="Holt S."/>
            <person name="Cochrane G."/>
            <person name="Meng A."/>
            <person name="Brown T."/>
            <person name="Cohen L."/>
        </authorList>
    </citation>
    <scope>NUCLEOTIDE SEQUENCE</scope>
    <source>
        <strain evidence="7">CCMP3278</strain>
    </source>
</reference>
<comment type="similarity">
    <text evidence="5">Belongs to the BI1 family.</text>
</comment>